<protein>
    <recommendedName>
        <fullName evidence="1">Protein SlyX homolog</fullName>
    </recommendedName>
</protein>
<evidence type="ECO:0000256" key="2">
    <source>
        <dbReference type="SAM" id="Coils"/>
    </source>
</evidence>
<dbReference type="AlphaFoldDB" id="A0A7X0JWP4"/>
<dbReference type="RefSeq" id="WP_208020187.1">
    <property type="nucleotide sequence ID" value="NZ_JAAONY010000002.1"/>
</dbReference>
<evidence type="ECO:0000313" key="4">
    <source>
        <dbReference type="Proteomes" id="UP000528457"/>
    </source>
</evidence>
<dbReference type="FunCoup" id="A0A7X0JWP4">
    <property type="interactions" value="9"/>
</dbReference>
<name>A0A7X0JWP4_9GAMM</name>
<dbReference type="HAMAP" id="MF_00715">
    <property type="entry name" value="SlyX"/>
    <property type="match status" value="1"/>
</dbReference>
<comment type="similarity">
    <text evidence="1">Belongs to the SlyX family.</text>
</comment>
<comment type="caution">
    <text evidence="3">The sequence shown here is derived from an EMBL/GenBank/DDBJ whole genome shotgun (WGS) entry which is preliminary data.</text>
</comment>
<dbReference type="Gene3D" id="1.20.5.300">
    <property type="match status" value="1"/>
</dbReference>
<evidence type="ECO:0000256" key="1">
    <source>
        <dbReference type="HAMAP-Rule" id="MF_00715"/>
    </source>
</evidence>
<accession>A0A7X0JWP4</accession>
<dbReference type="Pfam" id="PF04102">
    <property type="entry name" value="SlyX"/>
    <property type="match status" value="1"/>
</dbReference>
<gene>
    <name evidence="1" type="primary">slyX</name>
    <name evidence="3" type="ORF">HNR48_003091</name>
</gene>
<keyword evidence="4" id="KW-1185">Reference proteome</keyword>
<reference evidence="3 4" key="1">
    <citation type="submission" date="2020-08" db="EMBL/GenBank/DDBJ databases">
        <title>Genomic Encyclopedia of Type Strains, Phase IV (KMG-IV): sequencing the most valuable type-strain genomes for metagenomic binning, comparative biology and taxonomic classification.</title>
        <authorList>
            <person name="Goeker M."/>
        </authorList>
    </citation>
    <scope>NUCLEOTIDE SEQUENCE [LARGE SCALE GENOMIC DNA]</scope>
    <source>
        <strain evidence="3 4">DSM 22368</strain>
    </source>
</reference>
<dbReference type="PANTHER" id="PTHR36508:SF1">
    <property type="entry name" value="PROTEIN SLYX"/>
    <property type="match status" value="1"/>
</dbReference>
<dbReference type="InterPro" id="IPR007236">
    <property type="entry name" value="SlyX"/>
</dbReference>
<dbReference type="Proteomes" id="UP000528457">
    <property type="component" value="Unassembled WGS sequence"/>
</dbReference>
<keyword evidence="2" id="KW-0175">Coiled coil</keyword>
<feature type="coiled-coil region" evidence="2">
    <location>
        <begin position="16"/>
        <end position="57"/>
    </location>
</feature>
<organism evidence="3 4">
    <name type="scientific">Pseudoteredinibacter isoporae</name>
    <dbReference type="NCBI Taxonomy" id="570281"/>
    <lineage>
        <taxon>Bacteria</taxon>
        <taxon>Pseudomonadati</taxon>
        <taxon>Pseudomonadota</taxon>
        <taxon>Gammaproteobacteria</taxon>
        <taxon>Cellvibrionales</taxon>
        <taxon>Cellvibrionaceae</taxon>
        <taxon>Pseudoteredinibacter</taxon>
    </lineage>
</organism>
<dbReference type="InParanoid" id="A0A7X0JWP4"/>
<dbReference type="PANTHER" id="PTHR36508">
    <property type="entry name" value="PROTEIN SLYX"/>
    <property type="match status" value="1"/>
</dbReference>
<evidence type="ECO:0000313" key="3">
    <source>
        <dbReference type="EMBL" id="MBB6522806.1"/>
    </source>
</evidence>
<proteinExistence type="inferred from homology"/>
<dbReference type="EMBL" id="JACHHT010000002">
    <property type="protein sequence ID" value="MBB6522806.1"/>
    <property type="molecule type" value="Genomic_DNA"/>
</dbReference>
<sequence length="81" mass="9139">MTSENTLLMEAQAERLAELESRQAYAEDTINQLNDVIAQQDKEIAALQIQLTHLAKKLDDMQYAVEQGSPANVAQERPPHY</sequence>